<gene>
    <name evidence="3" type="ORF">MPC4_180019</name>
</gene>
<dbReference type="GO" id="GO:0004622">
    <property type="term" value="F:phosphatidylcholine lysophospholipase activity"/>
    <property type="evidence" value="ECO:0007669"/>
    <property type="project" value="UniProtKB-EC"/>
</dbReference>
<dbReference type="PANTHER" id="PTHR30383">
    <property type="entry name" value="THIOESTERASE 1/PROTEASE 1/LYSOPHOSPHOLIPASE L1"/>
    <property type="match status" value="1"/>
</dbReference>
<feature type="region of interest" description="Disordered" evidence="1">
    <location>
        <begin position="1"/>
        <end position="27"/>
    </location>
</feature>
<evidence type="ECO:0000313" key="4">
    <source>
        <dbReference type="Proteomes" id="UP000485880"/>
    </source>
</evidence>
<dbReference type="InterPro" id="IPR051532">
    <property type="entry name" value="Ester_Hydrolysis_Enzymes"/>
</dbReference>
<dbReference type="InterPro" id="IPR006311">
    <property type="entry name" value="TAT_signal"/>
</dbReference>
<dbReference type="GO" id="GO:0006629">
    <property type="term" value="P:lipid metabolic process"/>
    <property type="evidence" value="ECO:0007669"/>
    <property type="project" value="InterPro"/>
</dbReference>
<feature type="domain" description="SGNH hydrolase-type esterase" evidence="2">
    <location>
        <begin position="75"/>
        <end position="233"/>
    </location>
</feature>
<evidence type="ECO:0000256" key="1">
    <source>
        <dbReference type="SAM" id="MobiDB-lite"/>
    </source>
</evidence>
<protein>
    <submittedName>
        <fullName evidence="3">Multifunctional acyl-CoA thioesterase I and protease I and lysophospholipase L1 (Modular protein)</fullName>
        <ecNumber evidence="3">3.1.1.5</ecNumber>
        <ecNumber evidence="3">3.1.2.-</ecNumber>
    </submittedName>
</protein>
<dbReference type="EC" id="3.1.1.5" evidence="3"/>
<dbReference type="EC" id="3.1.2.-" evidence="3"/>
<dbReference type="RefSeq" id="WP_174511900.1">
    <property type="nucleotide sequence ID" value="NZ_CABFMQ020000074.1"/>
</dbReference>
<dbReference type="AlphaFoldDB" id="A0A8B6M5H4"/>
<dbReference type="PROSITE" id="PS51318">
    <property type="entry name" value="TAT"/>
    <property type="match status" value="1"/>
</dbReference>
<dbReference type="Proteomes" id="UP000485880">
    <property type="component" value="Unassembled WGS sequence"/>
</dbReference>
<keyword evidence="4" id="KW-1185">Reference proteome</keyword>
<dbReference type="PROSITE" id="PS01098">
    <property type="entry name" value="LIPASE_GDSL_SER"/>
    <property type="match status" value="1"/>
</dbReference>
<dbReference type="GO" id="GO:0008233">
    <property type="term" value="F:peptidase activity"/>
    <property type="evidence" value="ECO:0007669"/>
    <property type="project" value="UniProtKB-KW"/>
</dbReference>
<dbReference type="Gene3D" id="3.40.50.1110">
    <property type="entry name" value="SGNH hydrolase"/>
    <property type="match status" value="1"/>
</dbReference>
<reference evidence="3 4" key="1">
    <citation type="submission" date="2019-05" db="EMBL/GenBank/DDBJ databases">
        <authorList>
            <person name="Farhan Ul Haque M."/>
        </authorList>
    </citation>
    <scope>NUCLEOTIDE SEQUENCE [LARGE SCALE GENOMIC DNA]</scope>
    <source>
        <strain evidence="3">2</strain>
    </source>
</reference>
<evidence type="ECO:0000313" key="3">
    <source>
        <dbReference type="EMBL" id="VTZ49613.1"/>
    </source>
</evidence>
<sequence>MTSKTPPQADPRRLNSQAQAPIANARAEPVRYRDRRDFLQGVLQTGAALLLALPLDAGRRGAAAEENPRVTRLIAFGDSLTAGYLLPANAAFPAVLETALHKEGYRVAIANAGVSGDTSSGGLARLDWAIGDGADGLILELGANDMLRGTDPKVTKSALEAILAKLKEKDVKVLLAGMLASPNLGKDYQTQFDAIYPELAAEYGALFYPFFLDGVADRPDLKLADGLHPNPDGVKEIVQNILPSVRALLAELGDKPARG</sequence>
<dbReference type="EMBL" id="CABFMQ020000074">
    <property type="protein sequence ID" value="VTZ49613.1"/>
    <property type="molecule type" value="Genomic_DNA"/>
</dbReference>
<name>A0A8B6M5H4_METTU</name>
<dbReference type="PANTHER" id="PTHR30383:SF24">
    <property type="entry name" value="THIOESTERASE 1_PROTEASE 1_LYSOPHOSPHOLIPASE L1"/>
    <property type="match status" value="1"/>
</dbReference>
<dbReference type="SUPFAM" id="SSF52266">
    <property type="entry name" value="SGNH hydrolase"/>
    <property type="match status" value="1"/>
</dbReference>
<organism evidence="3 4">
    <name type="scientific">Methylocella tundrae</name>
    <dbReference type="NCBI Taxonomy" id="227605"/>
    <lineage>
        <taxon>Bacteria</taxon>
        <taxon>Pseudomonadati</taxon>
        <taxon>Pseudomonadota</taxon>
        <taxon>Alphaproteobacteria</taxon>
        <taxon>Hyphomicrobiales</taxon>
        <taxon>Beijerinckiaceae</taxon>
        <taxon>Methylocella</taxon>
    </lineage>
</organism>
<dbReference type="InterPro" id="IPR008265">
    <property type="entry name" value="Lipase_GDSL_AS"/>
</dbReference>
<proteinExistence type="predicted"/>
<keyword evidence="3" id="KW-0378">Hydrolase</keyword>
<comment type="caution">
    <text evidence="3">The sequence shown here is derived from an EMBL/GenBank/DDBJ whole genome shotgun (WGS) entry which is preliminary data.</text>
</comment>
<dbReference type="InterPro" id="IPR036514">
    <property type="entry name" value="SGNH_hydro_sf"/>
</dbReference>
<accession>A0A8B6M5H4</accession>
<dbReference type="CDD" id="cd01822">
    <property type="entry name" value="Lysophospholipase_L1_like"/>
    <property type="match status" value="1"/>
</dbReference>
<dbReference type="InterPro" id="IPR013830">
    <property type="entry name" value="SGNH_hydro"/>
</dbReference>
<dbReference type="GO" id="GO:0006508">
    <property type="term" value="P:proteolysis"/>
    <property type="evidence" value="ECO:0007669"/>
    <property type="project" value="UniProtKB-KW"/>
</dbReference>
<dbReference type="Pfam" id="PF13472">
    <property type="entry name" value="Lipase_GDSL_2"/>
    <property type="match status" value="1"/>
</dbReference>
<keyword evidence="3" id="KW-0645">Protease</keyword>
<evidence type="ECO:0000259" key="2">
    <source>
        <dbReference type="Pfam" id="PF13472"/>
    </source>
</evidence>